<dbReference type="eggNOG" id="COG0824">
    <property type="taxonomic scope" value="Bacteria"/>
</dbReference>
<dbReference type="AlphaFoldDB" id="G0AKA1"/>
<proteinExistence type="predicted"/>
<dbReference type="Pfam" id="PF13279">
    <property type="entry name" value="4HBT_2"/>
    <property type="match status" value="1"/>
</dbReference>
<evidence type="ECO:0000313" key="2">
    <source>
        <dbReference type="Proteomes" id="UP000008392"/>
    </source>
</evidence>
<dbReference type="RefSeq" id="WP_014006181.1">
    <property type="nucleotide sequence ID" value="NC_015856.1"/>
</dbReference>
<sequence>MKPAIFHLLMGVTIMSAILTQRPVVQETVIEAIAFPLSYLRAPQPKTFHHSIDVYLKDSNATGNIYFARHFEWQGICRERWFFECISADMLQSLGVFITKEAQQQYVCETFAFQKIACEVNTFAIKQCSFSLAFRFLVDGKLVATGQQQIVFANKEKKISRLPEHILEKIRQYEVEKGE</sequence>
<accession>G0AKA1</accession>
<gene>
    <name evidence="1" type="ordered locus">CFU_2200</name>
</gene>
<dbReference type="EMBL" id="CP002745">
    <property type="protein sequence ID" value="AEK62028.1"/>
    <property type="molecule type" value="Genomic_DNA"/>
</dbReference>
<dbReference type="Gene3D" id="3.10.129.10">
    <property type="entry name" value="Hotdog Thioesterase"/>
    <property type="match status" value="1"/>
</dbReference>
<keyword evidence="2" id="KW-1185">Reference proteome</keyword>
<evidence type="ECO:0008006" key="3">
    <source>
        <dbReference type="Google" id="ProtNLM"/>
    </source>
</evidence>
<reference evidence="1 2" key="5">
    <citation type="journal article" date="2011" name="ISME J.">
        <title>Dual transcriptional profiling of a bacterial/fungal confrontation: Collimonas fungivorans versus Aspergillus niger.</title>
        <authorList>
            <person name="Mela F."/>
            <person name="Fritsche K."/>
            <person name="de Boer W."/>
            <person name="van Veen J.A."/>
            <person name="de Graaff L.H."/>
            <person name="van den Berg M."/>
            <person name="Leveau J.H."/>
        </authorList>
    </citation>
    <scope>NUCLEOTIDE SEQUENCE [LARGE SCALE GENOMIC DNA]</scope>
    <source>
        <strain evidence="1 2">Ter331</strain>
    </source>
</reference>
<dbReference type="InterPro" id="IPR029069">
    <property type="entry name" value="HotDog_dom_sf"/>
</dbReference>
<reference evidence="1 2" key="4">
    <citation type="journal article" date="2010" name="Environ. Microbiol.">
        <title>The bacterial genus Collimonas: mycophagy, weathering and other adaptive solutions to life in oligotrophic soil environments.</title>
        <authorList>
            <person name="Leveau J.H."/>
            <person name="Uroz S."/>
            <person name="de Boer W."/>
        </authorList>
    </citation>
    <scope>NUCLEOTIDE SEQUENCE [LARGE SCALE GENOMIC DNA]</scope>
    <source>
        <strain evidence="1 2">Ter331</strain>
    </source>
</reference>
<reference evidence="2" key="6">
    <citation type="submission" date="2011-05" db="EMBL/GenBank/DDBJ databases">
        <title>Complete sequence of Collimonas fungivorans Ter331.</title>
        <authorList>
            <person name="Leveau J.H."/>
        </authorList>
    </citation>
    <scope>NUCLEOTIDE SEQUENCE [LARGE SCALE GENOMIC DNA]</scope>
    <source>
        <strain evidence="2">Ter331</strain>
    </source>
</reference>
<organism evidence="1 2">
    <name type="scientific">Collimonas fungivorans (strain Ter331)</name>
    <dbReference type="NCBI Taxonomy" id="1005048"/>
    <lineage>
        <taxon>Bacteria</taxon>
        <taxon>Pseudomonadati</taxon>
        <taxon>Pseudomonadota</taxon>
        <taxon>Betaproteobacteria</taxon>
        <taxon>Burkholderiales</taxon>
        <taxon>Oxalobacteraceae</taxon>
        <taxon>Collimonas</taxon>
    </lineage>
</organism>
<dbReference type="KEGG" id="cfu:CFU_2200"/>
<evidence type="ECO:0000313" key="1">
    <source>
        <dbReference type="EMBL" id="AEK62028.1"/>
    </source>
</evidence>
<dbReference type="CDD" id="cd00586">
    <property type="entry name" value="4HBT"/>
    <property type="match status" value="1"/>
</dbReference>
<dbReference type="HOGENOM" id="CLU_104979_0_0_4"/>
<dbReference type="SUPFAM" id="SSF54637">
    <property type="entry name" value="Thioesterase/thiol ester dehydrase-isomerase"/>
    <property type="match status" value="1"/>
</dbReference>
<dbReference type="STRING" id="1005048.CFU_2200"/>
<protein>
    <recommendedName>
        <fullName evidence="3">Acyl-CoA thioesterase FadM</fullName>
    </recommendedName>
</protein>
<reference evidence="1 2" key="2">
    <citation type="journal article" date="2006" name="J. Microbiol. Methods">
        <title>Genomic flank-sequencing of plasposon insertion sites for rapid identification of functional genes.</title>
        <authorList>
            <person name="Leveau J.H."/>
            <person name="Gerards S."/>
            <person name="Fritsche K."/>
            <person name="Zondag G."/>
            <person name="van Veen J.A."/>
        </authorList>
    </citation>
    <scope>NUCLEOTIDE SEQUENCE [LARGE SCALE GENOMIC DNA]</scope>
    <source>
        <strain evidence="1 2">Ter331</strain>
    </source>
</reference>
<name>G0AKA1_COLFT</name>
<reference evidence="1 2" key="3">
    <citation type="journal article" date="2008" name="FEMS Microbiol. Ecol.">
        <title>Identification and characterization of genes underlying chitinolysis in Collimonas fungivorans Ter331.</title>
        <authorList>
            <person name="Fritsche K."/>
            <person name="de Boer W."/>
            <person name="Gerards S."/>
            <person name="van den Berg M."/>
            <person name="van Veen J.A."/>
            <person name="Leveau J.H."/>
        </authorList>
    </citation>
    <scope>NUCLEOTIDE SEQUENCE [LARGE SCALE GENOMIC DNA]</scope>
    <source>
        <strain evidence="1 2">Ter331</strain>
    </source>
</reference>
<dbReference type="Proteomes" id="UP000008392">
    <property type="component" value="Chromosome"/>
</dbReference>
<reference evidence="1 2" key="1">
    <citation type="journal article" date="2004" name="Environ. Microbiol.">
        <title>Phylogeny-function analysis of (meta)genomic libraries: screening for expression of ribosomal RNA genes by large-insert library fluorescent in situ hybridization (LIL-FISH).</title>
        <authorList>
            <person name="Leveau J.H."/>
            <person name="Gerards S."/>
            <person name="de Boer W."/>
            <person name="van Veen J.A."/>
        </authorList>
    </citation>
    <scope>NUCLEOTIDE SEQUENCE [LARGE SCALE GENOMIC DNA]</scope>
    <source>
        <strain evidence="1 2">Ter331</strain>
    </source>
</reference>